<dbReference type="RefSeq" id="WP_012877012.1">
    <property type="nucleotide sequence ID" value="NC_013530.1"/>
</dbReference>
<gene>
    <name evidence="2" type="ordered locus">Xcel_0228</name>
</gene>
<accession>D1BUM6</accession>
<dbReference type="AlphaFoldDB" id="D1BUM6"/>
<keyword evidence="1" id="KW-0472">Membrane</keyword>
<evidence type="ECO:0000313" key="3">
    <source>
        <dbReference type="Proteomes" id="UP000002255"/>
    </source>
</evidence>
<proteinExistence type="predicted"/>
<dbReference type="STRING" id="446471.Xcel_0228"/>
<dbReference type="KEGG" id="xce:Xcel_0228"/>
<keyword evidence="1" id="KW-0812">Transmembrane</keyword>
<feature type="transmembrane region" description="Helical" evidence="1">
    <location>
        <begin position="7"/>
        <end position="24"/>
    </location>
</feature>
<evidence type="ECO:0000313" key="2">
    <source>
        <dbReference type="EMBL" id="ACZ29267.1"/>
    </source>
</evidence>
<reference evidence="2 3" key="2">
    <citation type="journal article" date="2010" name="Stand. Genomic Sci.">
        <title>Complete genome sequence of Xylanimonas cellulosilytica type strain (XIL07).</title>
        <authorList>
            <person name="Foster B."/>
            <person name="Pukall R."/>
            <person name="Abt B."/>
            <person name="Nolan M."/>
            <person name="Glavina Del Rio T."/>
            <person name="Chen F."/>
            <person name="Lucas S."/>
            <person name="Tice H."/>
            <person name="Pitluck S."/>
            <person name="Cheng J.-F."/>
            <person name="Chertkov O."/>
            <person name="Brettin T."/>
            <person name="Han C."/>
            <person name="Detter J.C."/>
            <person name="Bruce D."/>
            <person name="Goodwin L."/>
            <person name="Ivanova N."/>
            <person name="Mavromatis K."/>
            <person name="Pati A."/>
            <person name="Mikhailova N."/>
            <person name="Chen A."/>
            <person name="Palaniappan K."/>
            <person name="Land M."/>
            <person name="Hauser L."/>
            <person name="Chang Y.-J."/>
            <person name="Jeffries C.D."/>
            <person name="Chain P."/>
            <person name="Rohde M."/>
            <person name="Goeker M."/>
            <person name="Bristow J."/>
            <person name="Eisen J.A."/>
            <person name="Markowitz V."/>
            <person name="Hugenholtz P."/>
            <person name="Kyrpides N.C."/>
            <person name="Klenk H.-P."/>
            <person name="Lapidus A."/>
        </authorList>
    </citation>
    <scope>NUCLEOTIDE SEQUENCE [LARGE SCALE GENOMIC DNA]</scope>
    <source>
        <strain evidence="3">DSM 15894 / CECT 5975 / LMG 20990 / XIL07</strain>
    </source>
</reference>
<dbReference type="HOGENOM" id="CLU_202481_0_0_11"/>
<dbReference type="EMBL" id="CP001821">
    <property type="protein sequence ID" value="ACZ29267.1"/>
    <property type="molecule type" value="Genomic_DNA"/>
</dbReference>
<name>D1BUM6_XYLCX</name>
<dbReference type="Proteomes" id="UP000002255">
    <property type="component" value="Chromosome"/>
</dbReference>
<feature type="transmembrane region" description="Helical" evidence="1">
    <location>
        <begin position="30"/>
        <end position="47"/>
    </location>
</feature>
<dbReference type="eggNOG" id="ENOG502ZRC2">
    <property type="taxonomic scope" value="Bacteria"/>
</dbReference>
<protein>
    <submittedName>
        <fullName evidence="2">Uncharacterized protein</fullName>
    </submittedName>
</protein>
<reference evidence="3" key="1">
    <citation type="submission" date="2009-11" db="EMBL/GenBank/DDBJ databases">
        <title>The complete chromosome of Xylanimonas cellulosilytica DSM 15894.</title>
        <authorList>
            <consortium name="US DOE Joint Genome Institute (JGI-PGF)"/>
            <person name="Lucas S."/>
            <person name="Copeland A."/>
            <person name="Lapidus A."/>
            <person name="Glavina del Rio T."/>
            <person name="Dalin E."/>
            <person name="Tice H."/>
            <person name="Bruce D."/>
            <person name="Goodwin L."/>
            <person name="Pitluck S."/>
            <person name="Kyrpides N."/>
            <person name="Mavromatis K."/>
            <person name="Ivanova N."/>
            <person name="Mikhailova N."/>
            <person name="Foster B."/>
            <person name="Clum A."/>
            <person name="Brettin T."/>
            <person name="Detter J.C."/>
            <person name="Han C."/>
            <person name="Larimer F."/>
            <person name="Land M."/>
            <person name="Hauser L."/>
            <person name="Markowitz V."/>
            <person name="Cheng J.F."/>
            <person name="Hugenholtz P."/>
            <person name="Woyke T."/>
            <person name="Wu D."/>
            <person name="Gehrich-Schroeter G."/>
            <person name="Schneider S."/>
            <person name="Pukall S.R."/>
            <person name="Klenk H.P."/>
            <person name="Eisen J.A."/>
        </authorList>
    </citation>
    <scope>NUCLEOTIDE SEQUENCE [LARGE SCALE GENOMIC DNA]</scope>
    <source>
        <strain evidence="3">DSM 15894 / CECT 5975 / LMG 20990 / XIL07</strain>
    </source>
</reference>
<keyword evidence="3" id="KW-1185">Reference proteome</keyword>
<keyword evidence="1" id="KW-1133">Transmembrane helix</keyword>
<sequence>MGIRWASVRTVLVAGAVALVLAWVAVRGRWWAWAPFLLALGVVVREVRWLQRRER</sequence>
<organism evidence="2 3">
    <name type="scientific">Xylanimonas cellulosilytica (strain DSM 15894 / JCM 12276 / CECT 5975 / KCTC 9989 / LMG 20990 / NBRC 107835 / XIL07)</name>
    <dbReference type="NCBI Taxonomy" id="446471"/>
    <lineage>
        <taxon>Bacteria</taxon>
        <taxon>Bacillati</taxon>
        <taxon>Actinomycetota</taxon>
        <taxon>Actinomycetes</taxon>
        <taxon>Micrococcales</taxon>
        <taxon>Promicromonosporaceae</taxon>
        <taxon>Xylanimonas</taxon>
    </lineage>
</organism>
<evidence type="ECO:0000256" key="1">
    <source>
        <dbReference type="SAM" id="Phobius"/>
    </source>
</evidence>